<dbReference type="GO" id="GO:0051666">
    <property type="term" value="P:actin cortical patch localization"/>
    <property type="evidence" value="ECO:0007669"/>
    <property type="project" value="TreeGrafter"/>
</dbReference>
<sequence length="490" mass="54842">MSISSFNFKQAFGRDKPHSSVTDWVEIMTAAQTAEESYEGIPELVDAINLQSSGPTEAARALRKKMKHGGPHQQYRAIVIMRSLLDNIPAKMKVAFADSQFLDVVKAIWNDPYVDKRVKKRMTLVLHTWQEQYRNDPAMSTFGNLYGQLKKEKQHPLKDQDVVAYLGHPNDQANDARKQAAKLEKEREKEKEKEKGKEKEVKKKEQERAGEQRKRRRSFNFERDKPKIMNSIVEASQASSQLINAIMLVNLETDTLETNADVQASVTKAKSAKRVIMRYTQLVENEELIGTLIETHERLEAALNTYTQLITPDDAAAITSGMAKATLTDQELNQIRADNSATIERTRELDSTSTHELEPEEGKGKGNNAYDNFMHPDLADLDFDAARSLPPPIKPRPLSDDGAGRAVDEDRRGSLSDYSDYESSDEETHVGTSKRRNYVTISDDSGEERAVAVGSVAQSQTSAHQPAAVAAPVRTAVDDDPFADPFADKH</sequence>
<keyword evidence="4" id="KW-1185">Reference proteome</keyword>
<reference evidence="3" key="1">
    <citation type="submission" date="2020-11" db="EMBL/GenBank/DDBJ databases">
        <authorList>
            <consortium name="DOE Joint Genome Institute"/>
            <person name="Ahrendt S."/>
            <person name="Riley R."/>
            <person name="Andreopoulos W."/>
            <person name="Labutti K."/>
            <person name="Pangilinan J."/>
            <person name="Ruiz-Duenas F.J."/>
            <person name="Barrasa J.M."/>
            <person name="Sanchez-Garcia M."/>
            <person name="Camarero S."/>
            <person name="Miyauchi S."/>
            <person name="Serrano A."/>
            <person name="Linde D."/>
            <person name="Babiker R."/>
            <person name="Drula E."/>
            <person name="Ayuso-Fernandez I."/>
            <person name="Pacheco R."/>
            <person name="Padilla G."/>
            <person name="Ferreira P."/>
            <person name="Barriuso J."/>
            <person name="Kellner H."/>
            <person name="Castanera R."/>
            <person name="Alfaro M."/>
            <person name="Ramirez L."/>
            <person name="Pisabarro A.G."/>
            <person name="Kuo A."/>
            <person name="Tritt A."/>
            <person name="Lipzen A."/>
            <person name="He G."/>
            <person name="Yan M."/>
            <person name="Ng V."/>
            <person name="Cullen D."/>
            <person name="Martin F."/>
            <person name="Rosso M.-N."/>
            <person name="Henrissat B."/>
            <person name="Hibbett D."/>
            <person name="Martinez A.T."/>
            <person name="Grigoriev I.V."/>
        </authorList>
    </citation>
    <scope>NUCLEOTIDE SEQUENCE</scope>
    <source>
        <strain evidence="3">MF-IS2</strain>
    </source>
</reference>
<dbReference type="SMART" id="SM00288">
    <property type="entry name" value="VHS"/>
    <property type="match status" value="1"/>
</dbReference>
<gene>
    <name evidence="3" type="ORF">P691DRAFT_770788</name>
</gene>
<dbReference type="GO" id="GO:0030479">
    <property type="term" value="C:actin cortical patch"/>
    <property type="evidence" value="ECO:0007669"/>
    <property type="project" value="TreeGrafter"/>
</dbReference>
<dbReference type="SUPFAM" id="SSF48464">
    <property type="entry name" value="ENTH/VHS domain"/>
    <property type="match status" value="1"/>
</dbReference>
<feature type="compositionally biased region" description="Basic and acidic residues" evidence="1">
    <location>
        <begin position="174"/>
        <end position="212"/>
    </location>
</feature>
<feature type="domain" description="VHS" evidence="2">
    <location>
        <begin position="28"/>
        <end position="152"/>
    </location>
</feature>
<feature type="compositionally biased region" description="Low complexity" evidence="1">
    <location>
        <begin position="466"/>
        <end position="475"/>
    </location>
</feature>
<evidence type="ECO:0000313" key="4">
    <source>
        <dbReference type="Proteomes" id="UP000807342"/>
    </source>
</evidence>
<dbReference type="AlphaFoldDB" id="A0A9P5XM77"/>
<dbReference type="SUPFAM" id="SSF89009">
    <property type="entry name" value="GAT-like domain"/>
    <property type="match status" value="1"/>
</dbReference>
<organism evidence="3 4">
    <name type="scientific">Macrolepiota fuliginosa MF-IS2</name>
    <dbReference type="NCBI Taxonomy" id="1400762"/>
    <lineage>
        <taxon>Eukaryota</taxon>
        <taxon>Fungi</taxon>
        <taxon>Dikarya</taxon>
        <taxon>Basidiomycota</taxon>
        <taxon>Agaricomycotina</taxon>
        <taxon>Agaricomycetes</taxon>
        <taxon>Agaricomycetidae</taxon>
        <taxon>Agaricales</taxon>
        <taxon>Agaricineae</taxon>
        <taxon>Agaricaceae</taxon>
        <taxon>Macrolepiota</taxon>
    </lineage>
</organism>
<evidence type="ECO:0000259" key="2">
    <source>
        <dbReference type="PROSITE" id="PS50179"/>
    </source>
</evidence>
<dbReference type="InterPro" id="IPR044103">
    <property type="entry name" value="GAT_LSB5"/>
</dbReference>
<dbReference type="InterPro" id="IPR002014">
    <property type="entry name" value="VHS_dom"/>
</dbReference>
<dbReference type="GO" id="GO:0007034">
    <property type="term" value="P:vacuolar transport"/>
    <property type="evidence" value="ECO:0007669"/>
    <property type="project" value="UniProtKB-ARBA"/>
</dbReference>
<feature type="compositionally biased region" description="Basic and acidic residues" evidence="1">
    <location>
        <begin position="397"/>
        <end position="414"/>
    </location>
</feature>
<dbReference type="GO" id="GO:0006897">
    <property type="term" value="P:endocytosis"/>
    <property type="evidence" value="ECO:0007669"/>
    <property type="project" value="InterPro"/>
</dbReference>
<dbReference type="OrthoDB" id="10068368at2759"/>
<comment type="caution">
    <text evidence="3">The sequence shown here is derived from an EMBL/GenBank/DDBJ whole genome shotgun (WGS) entry which is preliminary data.</text>
</comment>
<accession>A0A9P5XM77</accession>
<dbReference type="GO" id="GO:0007015">
    <property type="term" value="P:actin filament organization"/>
    <property type="evidence" value="ECO:0007669"/>
    <property type="project" value="InterPro"/>
</dbReference>
<proteinExistence type="predicted"/>
<dbReference type="CDD" id="cd14232">
    <property type="entry name" value="GAT_LSB5"/>
    <property type="match status" value="1"/>
</dbReference>
<dbReference type="InterPro" id="IPR008942">
    <property type="entry name" value="ENTH_VHS"/>
</dbReference>
<feature type="compositionally biased region" description="Basic and acidic residues" evidence="1">
    <location>
        <begin position="344"/>
        <end position="364"/>
    </location>
</feature>
<dbReference type="Gene3D" id="1.25.40.90">
    <property type="match status" value="1"/>
</dbReference>
<evidence type="ECO:0000256" key="1">
    <source>
        <dbReference type="SAM" id="MobiDB-lite"/>
    </source>
</evidence>
<dbReference type="GO" id="GO:0043130">
    <property type="term" value="F:ubiquitin binding"/>
    <property type="evidence" value="ECO:0007669"/>
    <property type="project" value="InterPro"/>
</dbReference>
<feature type="region of interest" description="Disordered" evidence="1">
    <location>
        <begin position="167"/>
        <end position="223"/>
    </location>
</feature>
<evidence type="ECO:0000313" key="3">
    <source>
        <dbReference type="EMBL" id="KAF9454067.1"/>
    </source>
</evidence>
<dbReference type="PROSITE" id="PS50179">
    <property type="entry name" value="VHS"/>
    <property type="match status" value="1"/>
</dbReference>
<protein>
    <recommendedName>
        <fullName evidence="2">VHS domain-containing protein</fullName>
    </recommendedName>
</protein>
<feature type="region of interest" description="Disordered" evidence="1">
    <location>
        <begin position="339"/>
        <end position="490"/>
    </location>
</feature>
<dbReference type="Proteomes" id="UP000807342">
    <property type="component" value="Unassembled WGS sequence"/>
</dbReference>
<dbReference type="InterPro" id="IPR045007">
    <property type="entry name" value="LSB5"/>
</dbReference>
<dbReference type="CDD" id="cd16980">
    <property type="entry name" value="VHS_Lsb5"/>
    <property type="match status" value="1"/>
</dbReference>
<name>A0A9P5XM77_9AGAR</name>
<dbReference type="EMBL" id="MU151056">
    <property type="protein sequence ID" value="KAF9454067.1"/>
    <property type="molecule type" value="Genomic_DNA"/>
</dbReference>
<dbReference type="PANTHER" id="PTHR47789">
    <property type="entry name" value="LAS SEVENTEEN-BINDING PROTEIN 5"/>
    <property type="match status" value="1"/>
</dbReference>
<dbReference type="Pfam" id="PF00790">
    <property type="entry name" value="VHS"/>
    <property type="match status" value="1"/>
</dbReference>
<dbReference type="PANTHER" id="PTHR47789:SF1">
    <property type="entry name" value="LAS SEVENTEEN-BINDING PROTEIN 5"/>
    <property type="match status" value="1"/>
</dbReference>
<dbReference type="GO" id="GO:0035091">
    <property type="term" value="F:phosphatidylinositol binding"/>
    <property type="evidence" value="ECO:0007669"/>
    <property type="project" value="InterPro"/>
</dbReference>